<dbReference type="InterPro" id="IPR011006">
    <property type="entry name" value="CheY-like_superfamily"/>
</dbReference>
<dbReference type="PANTHER" id="PTHR37299">
    <property type="entry name" value="TRANSCRIPTIONAL REGULATOR-RELATED"/>
    <property type="match status" value="1"/>
</dbReference>
<name>A0A9X5H5X7_9FIRM</name>
<dbReference type="Gene3D" id="3.40.50.2300">
    <property type="match status" value="1"/>
</dbReference>
<dbReference type="SUPFAM" id="SSF52172">
    <property type="entry name" value="CheY-like"/>
    <property type="match status" value="1"/>
</dbReference>
<accession>A0A9X5H5X7</accession>
<dbReference type="Proteomes" id="UP000474104">
    <property type="component" value="Unassembled WGS sequence"/>
</dbReference>
<organism evidence="6 7">
    <name type="scientific">Schaedlerella arabinosiphila</name>
    <dbReference type="NCBI Taxonomy" id="2044587"/>
    <lineage>
        <taxon>Bacteria</taxon>
        <taxon>Bacillati</taxon>
        <taxon>Bacillota</taxon>
        <taxon>Clostridia</taxon>
        <taxon>Lachnospirales</taxon>
        <taxon>Lachnospiraceae</taxon>
        <taxon>Schaedlerella</taxon>
    </lineage>
</organism>
<dbReference type="EMBL" id="VIRB01000024">
    <property type="protein sequence ID" value="NDO67541.1"/>
    <property type="molecule type" value="Genomic_DNA"/>
</dbReference>
<dbReference type="PANTHER" id="PTHR37299:SF1">
    <property type="entry name" value="STAGE 0 SPORULATION PROTEIN A HOMOLOG"/>
    <property type="match status" value="1"/>
</dbReference>
<dbReference type="InterPro" id="IPR007492">
    <property type="entry name" value="LytTR_DNA-bd_dom"/>
</dbReference>
<dbReference type="InterPro" id="IPR046947">
    <property type="entry name" value="LytR-like"/>
</dbReference>
<dbReference type="PROSITE" id="PS50110">
    <property type="entry name" value="RESPONSE_REGULATORY"/>
    <property type="match status" value="1"/>
</dbReference>
<dbReference type="GO" id="GO:0000156">
    <property type="term" value="F:phosphorelay response regulator activity"/>
    <property type="evidence" value="ECO:0007669"/>
    <property type="project" value="InterPro"/>
</dbReference>
<evidence type="ECO:0000259" key="5">
    <source>
        <dbReference type="PROSITE" id="PS50930"/>
    </source>
</evidence>
<feature type="modified residue" description="4-aspartylphosphate" evidence="3">
    <location>
        <position position="57"/>
    </location>
</feature>
<dbReference type="Pfam" id="PF04397">
    <property type="entry name" value="LytTR"/>
    <property type="match status" value="1"/>
</dbReference>
<dbReference type="Gene3D" id="2.40.50.1020">
    <property type="entry name" value="LytTr DNA-binding domain"/>
    <property type="match status" value="1"/>
</dbReference>
<dbReference type="InterPro" id="IPR001789">
    <property type="entry name" value="Sig_transdc_resp-reg_receiver"/>
</dbReference>
<protein>
    <recommendedName>
        <fullName evidence="1">Stage 0 sporulation protein A homolog</fullName>
    </recommendedName>
</protein>
<evidence type="ECO:0000256" key="2">
    <source>
        <dbReference type="ARBA" id="ARBA00024867"/>
    </source>
</evidence>
<dbReference type="OrthoDB" id="9788600at2"/>
<evidence type="ECO:0000313" key="7">
    <source>
        <dbReference type="Proteomes" id="UP000474104"/>
    </source>
</evidence>
<dbReference type="SMART" id="SM00448">
    <property type="entry name" value="REC"/>
    <property type="match status" value="1"/>
</dbReference>
<keyword evidence="3" id="KW-0597">Phosphoprotein</keyword>
<feature type="domain" description="Response regulatory" evidence="4">
    <location>
        <begin position="2"/>
        <end position="120"/>
    </location>
</feature>
<sequence length="239" mass="27242">MQIAIVEDITSEREHLKAELDVQLARLSLNAVTFEYASGSDFLAAAGKERFDLVFLDIYMGNENGVDTARALRRFDEDCMLVFTTTSTDHALEGFRVRAFHYLVKPCTEADMAALFDEIIKRLPADDRYIEVNAAGGPVRLRFREILYAEHHQHQIYIYRTDGQETVVRQTFREFCASLADGRFFPCSRGVIVNLEHARDFDGADFILKNGKRVPVSRDLAKAARMAFGDFLFGRRDGR</sequence>
<gene>
    <name evidence="6" type="ORF">FMM80_01875</name>
</gene>
<evidence type="ECO:0000259" key="4">
    <source>
        <dbReference type="PROSITE" id="PS50110"/>
    </source>
</evidence>
<reference evidence="6 7" key="1">
    <citation type="submission" date="2019-07" db="EMBL/GenBank/DDBJ databases">
        <title>Draft genome sequences of 15 bacterial species constituting the stable defined intestinal microbiota of the GM15 gnotobiotic mouse model.</title>
        <authorList>
            <person name="Elie C."/>
            <person name="Mathieu A."/>
            <person name="Saliou A."/>
            <person name="Darnaud M."/>
            <person name="Leulier F."/>
            <person name="Tamellini A."/>
        </authorList>
    </citation>
    <scope>NUCLEOTIDE SEQUENCE [LARGE SCALE GENOMIC DNA]</scope>
    <source>
        <strain evidence="7">ASF 502</strain>
    </source>
</reference>
<comment type="caution">
    <text evidence="6">The sequence shown here is derived from an EMBL/GenBank/DDBJ whole genome shotgun (WGS) entry which is preliminary data.</text>
</comment>
<dbReference type="PROSITE" id="PS50930">
    <property type="entry name" value="HTH_LYTTR"/>
    <property type="match status" value="1"/>
</dbReference>
<comment type="function">
    <text evidence="2">May play the central regulatory role in sporulation. It may be an element of the effector pathway responsible for the activation of sporulation genes in response to nutritional stress. Spo0A may act in concert with spo0H (a sigma factor) to control the expression of some genes that are critical to the sporulation process.</text>
</comment>
<evidence type="ECO:0000313" key="6">
    <source>
        <dbReference type="EMBL" id="NDO67541.1"/>
    </source>
</evidence>
<feature type="domain" description="HTH LytTR-type" evidence="5">
    <location>
        <begin position="130"/>
        <end position="230"/>
    </location>
</feature>
<evidence type="ECO:0000256" key="1">
    <source>
        <dbReference type="ARBA" id="ARBA00018672"/>
    </source>
</evidence>
<proteinExistence type="predicted"/>
<evidence type="ECO:0000256" key="3">
    <source>
        <dbReference type="PROSITE-ProRule" id="PRU00169"/>
    </source>
</evidence>
<dbReference type="Pfam" id="PF00072">
    <property type="entry name" value="Response_reg"/>
    <property type="match status" value="1"/>
</dbReference>
<dbReference type="SMART" id="SM00850">
    <property type="entry name" value="LytTR"/>
    <property type="match status" value="1"/>
</dbReference>
<dbReference type="AlphaFoldDB" id="A0A9X5H5X7"/>
<dbReference type="GO" id="GO:0003677">
    <property type="term" value="F:DNA binding"/>
    <property type="evidence" value="ECO:0007669"/>
    <property type="project" value="InterPro"/>
</dbReference>